<evidence type="ECO:0000259" key="3">
    <source>
        <dbReference type="Pfam" id="PF03358"/>
    </source>
</evidence>
<proteinExistence type="predicted"/>
<dbReference type="InterPro" id="IPR005025">
    <property type="entry name" value="FMN_Rdtase-like_dom"/>
</dbReference>
<dbReference type="PANTHER" id="PTHR43278:SF2">
    <property type="entry name" value="IRON-SULFUR FLAVOPROTEIN"/>
    <property type="match status" value="1"/>
</dbReference>
<dbReference type="InterPro" id="IPR029039">
    <property type="entry name" value="Flavoprotein-like_sf"/>
</dbReference>
<dbReference type="Proteomes" id="UP001158045">
    <property type="component" value="Unassembled WGS sequence"/>
</dbReference>
<dbReference type="PANTHER" id="PTHR43278">
    <property type="entry name" value="NAD(P)H-DEPENDENT FMN-CONTAINING OXIDOREDUCTASE YWQN-RELATED"/>
    <property type="match status" value="1"/>
</dbReference>
<accession>A0ABT6NEC4</accession>
<feature type="domain" description="NADPH-dependent FMN reductase-like" evidence="3">
    <location>
        <begin position="1"/>
        <end position="111"/>
    </location>
</feature>
<gene>
    <name evidence="4" type="ORF">QE109_11510</name>
</gene>
<keyword evidence="5" id="KW-1185">Reference proteome</keyword>
<evidence type="ECO:0000313" key="4">
    <source>
        <dbReference type="EMBL" id="MDH8678780.1"/>
    </source>
</evidence>
<dbReference type="EMBL" id="JARYZI010000007">
    <property type="protein sequence ID" value="MDH8678780.1"/>
    <property type="molecule type" value="Genomic_DNA"/>
</dbReference>
<dbReference type="Pfam" id="PF03358">
    <property type="entry name" value="FMN_red"/>
    <property type="match status" value="1"/>
</dbReference>
<dbReference type="Gene3D" id="3.40.50.360">
    <property type="match status" value="1"/>
</dbReference>
<evidence type="ECO:0000256" key="2">
    <source>
        <dbReference type="ARBA" id="ARBA00022643"/>
    </source>
</evidence>
<protein>
    <submittedName>
        <fullName evidence="4">Flavodoxin family protein</fullName>
    </submittedName>
</protein>
<sequence>MKIIGLVGSPRIEGNTSILVKKALDGAEFEGASVELVQLSALDFQGCTGCEGCKNSFRCVIKDDMQKLYDSLEEADGIILGSPTYFYNITSITKKFIERLYCYDTFDALDRSVWINKFEKTGTKYAVTIAVCEQNDIEDMGVTSLVMDKSLQAVGYRIVKSLKILHVFKKGEIVKQIDSIDEAFEAGKKIAKTIKLNQTVNC</sequence>
<dbReference type="RefSeq" id="WP_281094671.1">
    <property type="nucleotide sequence ID" value="NZ_JARYZI010000007.1"/>
</dbReference>
<dbReference type="SUPFAM" id="SSF52218">
    <property type="entry name" value="Flavoproteins"/>
    <property type="match status" value="1"/>
</dbReference>
<evidence type="ECO:0000313" key="5">
    <source>
        <dbReference type="Proteomes" id="UP001158045"/>
    </source>
</evidence>
<reference evidence="4 5" key="1">
    <citation type="submission" date="2023-04" db="EMBL/GenBank/DDBJ databases">
        <title>Fusibacter bizertensis strain WBS, isolated from littoral bottom sediments of the Arctic seas - biochemical and genomic analysis.</title>
        <authorList>
            <person name="Brioukhanov A.L."/>
        </authorList>
    </citation>
    <scope>NUCLEOTIDE SEQUENCE [LARGE SCALE GENOMIC DNA]</scope>
    <source>
        <strain evidence="4 5">WBS</strain>
    </source>
</reference>
<keyword evidence="1" id="KW-0285">Flavoprotein</keyword>
<evidence type="ECO:0000256" key="1">
    <source>
        <dbReference type="ARBA" id="ARBA00022630"/>
    </source>
</evidence>
<keyword evidence="2" id="KW-0288">FMN</keyword>
<comment type="caution">
    <text evidence="4">The sequence shown here is derived from an EMBL/GenBank/DDBJ whole genome shotgun (WGS) entry which is preliminary data.</text>
</comment>
<dbReference type="InterPro" id="IPR051796">
    <property type="entry name" value="ISF_SsuE-like"/>
</dbReference>
<organism evidence="4 5">
    <name type="scientific">Fusibacter bizertensis</name>
    <dbReference type="NCBI Taxonomy" id="1488331"/>
    <lineage>
        <taxon>Bacteria</taxon>
        <taxon>Bacillati</taxon>
        <taxon>Bacillota</taxon>
        <taxon>Clostridia</taxon>
        <taxon>Eubacteriales</taxon>
        <taxon>Eubacteriales Family XII. Incertae Sedis</taxon>
        <taxon>Fusibacter</taxon>
    </lineage>
</organism>
<name>A0ABT6NEC4_9FIRM</name>